<feature type="compositionally biased region" description="Basic and acidic residues" evidence="15">
    <location>
        <begin position="2860"/>
        <end position="2871"/>
    </location>
</feature>
<dbReference type="OrthoDB" id="372624at2759"/>
<dbReference type="InterPro" id="IPR038718">
    <property type="entry name" value="SNF2-like_sf"/>
</dbReference>
<feature type="compositionally biased region" description="Basic residues" evidence="15">
    <location>
        <begin position="2733"/>
        <end position="2747"/>
    </location>
</feature>
<dbReference type="Pfam" id="PF00176">
    <property type="entry name" value="SNF2-rel_dom"/>
    <property type="match status" value="1"/>
</dbReference>
<feature type="domain" description="Myb-like" evidence="16">
    <location>
        <begin position="2408"/>
        <end position="2463"/>
    </location>
</feature>
<dbReference type="GO" id="GO:0000812">
    <property type="term" value="C:Swr1 complex"/>
    <property type="evidence" value="ECO:0000318"/>
    <property type="project" value="GO_Central"/>
</dbReference>
<reference evidence="20 22" key="2">
    <citation type="journal article" date="2018" name="Plant J.">
        <title>The Physcomitrella patens chromosome-scale assembly reveals moss genome structure and evolution.</title>
        <authorList>
            <person name="Lang D."/>
            <person name="Ullrich K.K."/>
            <person name="Murat F."/>
            <person name="Fuchs J."/>
            <person name="Jenkins J."/>
            <person name="Haas F.B."/>
            <person name="Piednoel M."/>
            <person name="Gundlach H."/>
            <person name="Van Bel M."/>
            <person name="Meyberg R."/>
            <person name="Vives C."/>
            <person name="Morata J."/>
            <person name="Symeonidi A."/>
            <person name="Hiss M."/>
            <person name="Muchero W."/>
            <person name="Kamisugi Y."/>
            <person name="Saleh O."/>
            <person name="Blanc G."/>
            <person name="Decker E.L."/>
            <person name="van Gessel N."/>
            <person name="Grimwood J."/>
            <person name="Hayes R.D."/>
            <person name="Graham S.W."/>
            <person name="Gunter L.E."/>
            <person name="McDaniel S.F."/>
            <person name="Hoernstein S.N.W."/>
            <person name="Larsson A."/>
            <person name="Li F.W."/>
            <person name="Perroud P.F."/>
            <person name="Phillips J."/>
            <person name="Ranjan P."/>
            <person name="Rokshar D.S."/>
            <person name="Rothfels C.J."/>
            <person name="Schneider L."/>
            <person name="Shu S."/>
            <person name="Stevenson D.W."/>
            <person name="Thummler F."/>
            <person name="Tillich M."/>
            <person name="Villarreal Aguilar J.C."/>
            <person name="Widiez T."/>
            <person name="Wong G.K."/>
            <person name="Wymore A."/>
            <person name="Zhang Y."/>
            <person name="Zimmer A.D."/>
            <person name="Quatrano R.S."/>
            <person name="Mayer K.F.X."/>
            <person name="Goodstein D."/>
            <person name="Casacuberta J.M."/>
            <person name="Vandepoele K."/>
            <person name="Reski R."/>
            <person name="Cuming A.C."/>
            <person name="Tuskan G.A."/>
            <person name="Maumus F."/>
            <person name="Salse J."/>
            <person name="Schmutz J."/>
            <person name="Rensing S.A."/>
        </authorList>
    </citation>
    <scope>NUCLEOTIDE SEQUENCE [LARGE SCALE GENOMIC DNA]</scope>
    <source>
        <strain evidence="21 22">cv. Gransden 2004</strain>
    </source>
</reference>
<protein>
    <recommendedName>
        <fullName evidence="5">DNA helicase</fullName>
        <ecNumber evidence="5">3.6.4.12</ecNumber>
    </recommendedName>
</protein>
<name>A0A2K1JYZ0_PHYPA</name>
<keyword evidence="22" id="KW-1185">Reference proteome</keyword>
<comment type="subcellular location">
    <subcellularLocation>
        <location evidence="1">Nucleus</location>
    </subcellularLocation>
</comment>
<evidence type="ECO:0000256" key="3">
    <source>
        <dbReference type="ARBA" id="ARBA00009220"/>
    </source>
</evidence>
<dbReference type="SMART" id="SM00717">
    <property type="entry name" value="SANT"/>
    <property type="match status" value="1"/>
</dbReference>
<feature type="region of interest" description="Disordered" evidence="15">
    <location>
        <begin position="294"/>
        <end position="332"/>
    </location>
</feature>
<feature type="compositionally biased region" description="Polar residues" evidence="15">
    <location>
        <begin position="164"/>
        <end position="180"/>
    </location>
</feature>
<dbReference type="InterPro" id="IPR001650">
    <property type="entry name" value="Helicase_C-like"/>
</dbReference>
<dbReference type="EC" id="3.6.4.12" evidence="5"/>
<evidence type="ECO:0000256" key="6">
    <source>
        <dbReference type="ARBA" id="ARBA00022741"/>
    </source>
</evidence>
<comment type="similarity">
    <text evidence="3">Belongs to the SNF2/RAD54 helicase family. SWR1 subfamily.</text>
</comment>
<feature type="compositionally biased region" description="Basic residues" evidence="15">
    <location>
        <begin position="61"/>
        <end position="72"/>
    </location>
</feature>
<dbReference type="InterPro" id="IPR027417">
    <property type="entry name" value="P-loop_NTPase"/>
</dbReference>
<evidence type="ECO:0000256" key="12">
    <source>
        <dbReference type="ARBA" id="ARBA00023242"/>
    </source>
</evidence>
<dbReference type="Proteomes" id="UP000006727">
    <property type="component" value="Chromosome 10"/>
</dbReference>
<feature type="region of interest" description="Disordered" evidence="15">
    <location>
        <begin position="3060"/>
        <end position="3093"/>
    </location>
</feature>
<evidence type="ECO:0000256" key="4">
    <source>
        <dbReference type="ARBA" id="ARBA00009687"/>
    </source>
</evidence>
<dbReference type="InterPro" id="IPR049730">
    <property type="entry name" value="SNF2/RAD54-like_C"/>
</dbReference>
<dbReference type="Gene3D" id="1.20.120.850">
    <property type="entry name" value="SWI2/SNF2 ATPases, N-terminal domain"/>
    <property type="match status" value="1"/>
</dbReference>
<reference evidence="20 22" key="1">
    <citation type="journal article" date="2008" name="Science">
        <title>The Physcomitrella genome reveals evolutionary insights into the conquest of land by plants.</title>
        <authorList>
            <person name="Rensing S."/>
            <person name="Lang D."/>
            <person name="Zimmer A."/>
            <person name="Terry A."/>
            <person name="Salamov A."/>
            <person name="Shapiro H."/>
            <person name="Nishiyama T."/>
            <person name="Perroud P.-F."/>
            <person name="Lindquist E."/>
            <person name="Kamisugi Y."/>
            <person name="Tanahashi T."/>
            <person name="Sakakibara K."/>
            <person name="Fujita T."/>
            <person name="Oishi K."/>
            <person name="Shin-I T."/>
            <person name="Kuroki Y."/>
            <person name="Toyoda A."/>
            <person name="Suzuki Y."/>
            <person name="Hashimoto A."/>
            <person name="Yamaguchi K."/>
            <person name="Sugano A."/>
            <person name="Kohara Y."/>
            <person name="Fujiyama A."/>
            <person name="Anterola A."/>
            <person name="Aoki S."/>
            <person name="Ashton N."/>
            <person name="Barbazuk W.B."/>
            <person name="Barker E."/>
            <person name="Bennetzen J."/>
            <person name="Bezanilla M."/>
            <person name="Blankenship R."/>
            <person name="Cho S.H."/>
            <person name="Dutcher S."/>
            <person name="Estelle M."/>
            <person name="Fawcett J.A."/>
            <person name="Gundlach H."/>
            <person name="Hanada K."/>
            <person name="Heyl A."/>
            <person name="Hicks K.A."/>
            <person name="Hugh J."/>
            <person name="Lohr M."/>
            <person name="Mayer K."/>
            <person name="Melkozernov A."/>
            <person name="Murata T."/>
            <person name="Nelson D."/>
            <person name="Pils B."/>
            <person name="Prigge M."/>
            <person name="Reiss B."/>
            <person name="Renner T."/>
            <person name="Rombauts S."/>
            <person name="Rushton P."/>
            <person name="Sanderfoot A."/>
            <person name="Schween G."/>
            <person name="Shiu S.-H."/>
            <person name="Stueber K."/>
            <person name="Theodoulou F.L."/>
            <person name="Tu H."/>
            <person name="Van de Peer Y."/>
            <person name="Verrier P.J."/>
            <person name="Waters E."/>
            <person name="Wood A."/>
            <person name="Yang L."/>
            <person name="Cove D."/>
            <person name="Cuming A."/>
            <person name="Hasebe M."/>
            <person name="Lucas S."/>
            <person name="Mishler D.B."/>
            <person name="Reski R."/>
            <person name="Grigoriev I."/>
            <person name="Quatrano R.S."/>
            <person name="Boore J.L."/>
        </authorList>
    </citation>
    <scope>NUCLEOTIDE SEQUENCE [LARGE SCALE GENOMIC DNA]</scope>
    <source>
        <strain evidence="21 22">cv. Gransden 2004</strain>
    </source>
</reference>
<evidence type="ECO:0000256" key="9">
    <source>
        <dbReference type="ARBA" id="ARBA00022840"/>
    </source>
</evidence>
<dbReference type="InterPro" id="IPR050520">
    <property type="entry name" value="INO80/SWR1_helicase"/>
</dbReference>
<keyword evidence="12" id="KW-0539">Nucleus</keyword>
<feature type="compositionally biased region" description="Polar residues" evidence="15">
    <location>
        <begin position="2808"/>
        <end position="2817"/>
    </location>
</feature>
<dbReference type="EnsemblPlants" id="Pp3c10_13800V3.2">
    <property type="protein sequence ID" value="Pp3c10_13800V3.2"/>
    <property type="gene ID" value="Pp3c10_13800"/>
</dbReference>
<dbReference type="CDD" id="cd18003">
    <property type="entry name" value="DEXQc_SRCAP"/>
    <property type="match status" value="1"/>
</dbReference>
<evidence type="ECO:0000256" key="8">
    <source>
        <dbReference type="ARBA" id="ARBA00022806"/>
    </source>
</evidence>
<feature type="coiled-coil region" evidence="14">
    <location>
        <begin position="2120"/>
        <end position="2154"/>
    </location>
</feature>
<feature type="region of interest" description="Disordered" evidence="15">
    <location>
        <begin position="3121"/>
        <end position="3195"/>
    </location>
</feature>
<dbReference type="InterPro" id="IPR014001">
    <property type="entry name" value="Helicase_ATP-bd"/>
</dbReference>
<dbReference type="GO" id="GO:0016887">
    <property type="term" value="F:ATP hydrolysis activity"/>
    <property type="evidence" value="ECO:0000318"/>
    <property type="project" value="GO_Central"/>
</dbReference>
<evidence type="ECO:0000256" key="1">
    <source>
        <dbReference type="ARBA" id="ARBA00004123"/>
    </source>
</evidence>
<evidence type="ECO:0000313" key="20">
    <source>
        <dbReference type="EMBL" id="PNR46737.1"/>
    </source>
</evidence>
<dbReference type="FunFam" id="3.40.50.10810:FF:000005">
    <property type="entry name" value="Photoperiod-independent early flowering 1"/>
    <property type="match status" value="1"/>
</dbReference>
<reference evidence="21" key="3">
    <citation type="submission" date="2020-12" db="UniProtKB">
        <authorList>
            <consortium name="EnsemblPlants"/>
        </authorList>
    </citation>
    <scope>IDENTIFICATION</scope>
</reference>
<feature type="compositionally biased region" description="Acidic residues" evidence="15">
    <location>
        <begin position="558"/>
        <end position="586"/>
    </location>
</feature>
<organism evidence="20">
    <name type="scientific">Physcomitrium patens</name>
    <name type="common">Spreading-leaved earth moss</name>
    <name type="synonym">Physcomitrella patens</name>
    <dbReference type="NCBI Taxonomy" id="3218"/>
    <lineage>
        <taxon>Eukaryota</taxon>
        <taxon>Viridiplantae</taxon>
        <taxon>Streptophyta</taxon>
        <taxon>Embryophyta</taxon>
        <taxon>Bryophyta</taxon>
        <taxon>Bryophytina</taxon>
        <taxon>Bryopsida</taxon>
        <taxon>Funariidae</taxon>
        <taxon>Funariales</taxon>
        <taxon>Funariaceae</taxon>
        <taxon>Physcomitrium</taxon>
    </lineage>
</organism>
<feature type="compositionally biased region" description="Basic and acidic residues" evidence="15">
    <location>
        <begin position="587"/>
        <end position="602"/>
    </location>
</feature>
<comment type="similarity">
    <text evidence="2">Belongs to the EAF1 family.</text>
</comment>
<dbReference type="GO" id="GO:0003678">
    <property type="term" value="F:DNA helicase activity"/>
    <property type="evidence" value="ECO:0007669"/>
    <property type="project" value="UniProtKB-EC"/>
</dbReference>
<dbReference type="SMART" id="SM00487">
    <property type="entry name" value="DEXDc"/>
    <property type="match status" value="1"/>
</dbReference>
<dbReference type="Pfam" id="PF07529">
    <property type="entry name" value="HSA"/>
    <property type="match status" value="1"/>
</dbReference>
<feature type="region of interest" description="Disordered" evidence="15">
    <location>
        <begin position="2704"/>
        <end position="2884"/>
    </location>
</feature>
<dbReference type="PANTHER" id="PTHR45685">
    <property type="entry name" value="HELICASE SRCAP-RELATED"/>
    <property type="match status" value="1"/>
</dbReference>
<feature type="compositionally biased region" description="Acidic residues" evidence="15">
    <location>
        <begin position="621"/>
        <end position="637"/>
    </location>
</feature>
<dbReference type="STRING" id="3218.A0A2K1JYZ0"/>
<dbReference type="SMART" id="SM00490">
    <property type="entry name" value="HELICc"/>
    <property type="match status" value="1"/>
</dbReference>
<dbReference type="Gene3D" id="3.40.50.10810">
    <property type="entry name" value="Tandem AAA-ATPase domain"/>
    <property type="match status" value="1"/>
</dbReference>
<evidence type="ECO:0000256" key="14">
    <source>
        <dbReference type="SAM" id="Coils"/>
    </source>
</evidence>
<feature type="compositionally biased region" description="Polar residues" evidence="15">
    <location>
        <begin position="2789"/>
        <end position="2799"/>
    </location>
</feature>
<keyword evidence="8" id="KW-0347">Helicase</keyword>
<dbReference type="SUPFAM" id="SSF52540">
    <property type="entry name" value="P-loop containing nucleoside triphosphate hydrolases"/>
    <property type="match status" value="2"/>
</dbReference>
<keyword evidence="6" id="KW-0547">Nucleotide-binding</keyword>
<dbReference type="FunCoup" id="A0A2K1JYZ0">
    <property type="interactions" value="2869"/>
</dbReference>
<dbReference type="FunFam" id="1.20.120.850:FF:000012">
    <property type="entry name" value="protein PHOTOPERIOD-INDEPENDENT EARLY FLOWERING 1 isoform X3"/>
    <property type="match status" value="1"/>
</dbReference>
<evidence type="ECO:0000256" key="15">
    <source>
        <dbReference type="SAM" id="MobiDB-lite"/>
    </source>
</evidence>
<evidence type="ECO:0000256" key="2">
    <source>
        <dbReference type="ARBA" id="ARBA00008913"/>
    </source>
</evidence>
<evidence type="ECO:0000256" key="7">
    <source>
        <dbReference type="ARBA" id="ARBA00022801"/>
    </source>
</evidence>
<evidence type="ECO:0000259" key="18">
    <source>
        <dbReference type="PROSITE" id="PS51194"/>
    </source>
</evidence>
<dbReference type="Pfam" id="PF13921">
    <property type="entry name" value="Myb_DNA-bind_6"/>
    <property type="match status" value="1"/>
</dbReference>
<dbReference type="InterPro" id="IPR009057">
    <property type="entry name" value="Homeodomain-like_sf"/>
</dbReference>
<dbReference type="InterPro" id="IPR014012">
    <property type="entry name" value="HSA_dom"/>
</dbReference>
<dbReference type="FunFam" id="3.40.50.300:FF:000655">
    <property type="entry name" value="Protein PHOTOPERIOD-INDEPENDENT EARLY FLOWERING 1"/>
    <property type="match status" value="1"/>
</dbReference>
<dbReference type="RefSeq" id="XP_024385973.1">
    <property type="nucleotide sequence ID" value="XM_024530205.2"/>
</dbReference>
<dbReference type="Gene3D" id="1.10.10.60">
    <property type="entry name" value="Homeodomain-like"/>
    <property type="match status" value="1"/>
</dbReference>
<dbReference type="KEGG" id="ppp:112287310"/>
<evidence type="ECO:0000259" key="17">
    <source>
        <dbReference type="PROSITE" id="PS51192"/>
    </source>
</evidence>
<keyword evidence="7" id="KW-0378">Hydrolase</keyword>
<evidence type="ECO:0000313" key="22">
    <source>
        <dbReference type="Proteomes" id="UP000006727"/>
    </source>
</evidence>
<dbReference type="Gramene" id="Pp3c10_13800V3.1">
    <property type="protein sequence ID" value="Pp3c10_13800V3.1"/>
    <property type="gene ID" value="Pp3c10_13800"/>
</dbReference>
<evidence type="ECO:0000313" key="21">
    <source>
        <dbReference type="EnsemblPlants" id="Pp3c10_13800V3.1"/>
    </source>
</evidence>
<accession>A0A2K1JYZ0</accession>
<feature type="domain" description="Helicase C-terminal" evidence="18">
    <location>
        <begin position="1756"/>
        <end position="1909"/>
    </location>
</feature>
<dbReference type="PROSITE" id="PS51192">
    <property type="entry name" value="HELICASE_ATP_BIND_1"/>
    <property type="match status" value="1"/>
</dbReference>
<comment type="catalytic activity">
    <reaction evidence="13">
        <text>ATP + H2O = ADP + phosphate + H(+)</text>
        <dbReference type="Rhea" id="RHEA:13065"/>
        <dbReference type="ChEBI" id="CHEBI:15377"/>
        <dbReference type="ChEBI" id="CHEBI:15378"/>
        <dbReference type="ChEBI" id="CHEBI:30616"/>
        <dbReference type="ChEBI" id="CHEBI:43474"/>
        <dbReference type="ChEBI" id="CHEBI:456216"/>
        <dbReference type="EC" id="3.6.4.12"/>
    </reaction>
</comment>
<dbReference type="PROSITE" id="PS51204">
    <property type="entry name" value="HSA"/>
    <property type="match status" value="1"/>
</dbReference>
<comment type="similarity">
    <text evidence="4">Belongs to the SNF2/RAD54 helicase family. ISWI subfamily.</text>
</comment>
<feature type="domain" description="HSA" evidence="19">
    <location>
        <begin position="375"/>
        <end position="447"/>
    </location>
</feature>
<proteinExistence type="inferred from homology"/>
<feature type="region of interest" description="Disordered" evidence="15">
    <location>
        <begin position="881"/>
        <end position="913"/>
    </location>
</feature>
<feature type="region of interest" description="Disordered" evidence="15">
    <location>
        <begin position="786"/>
        <end position="855"/>
    </location>
</feature>
<feature type="compositionally biased region" description="Basic and acidic residues" evidence="15">
    <location>
        <begin position="2284"/>
        <end position="2305"/>
    </location>
</feature>
<keyword evidence="9" id="KW-0067">ATP-binding</keyword>
<dbReference type="InterPro" id="IPR001005">
    <property type="entry name" value="SANT/Myb"/>
</dbReference>
<feature type="compositionally biased region" description="Polar residues" evidence="15">
    <location>
        <begin position="2872"/>
        <end position="2881"/>
    </location>
</feature>
<evidence type="ECO:0000256" key="11">
    <source>
        <dbReference type="ARBA" id="ARBA00023125"/>
    </source>
</evidence>
<feature type="region of interest" description="Disordered" evidence="15">
    <location>
        <begin position="2254"/>
        <end position="2384"/>
    </location>
</feature>
<dbReference type="SUPFAM" id="SSF46689">
    <property type="entry name" value="Homeodomain-like"/>
    <property type="match status" value="1"/>
</dbReference>
<feature type="compositionally biased region" description="Acidic residues" evidence="15">
    <location>
        <begin position="826"/>
        <end position="841"/>
    </location>
</feature>
<dbReference type="GeneID" id="112287310"/>
<evidence type="ECO:0000256" key="5">
    <source>
        <dbReference type="ARBA" id="ARBA00012551"/>
    </source>
</evidence>
<dbReference type="GO" id="GO:0006338">
    <property type="term" value="P:chromatin remodeling"/>
    <property type="evidence" value="ECO:0000318"/>
    <property type="project" value="GO_Central"/>
</dbReference>
<feature type="domain" description="Helicase ATP-binding" evidence="17">
    <location>
        <begin position="1224"/>
        <end position="1389"/>
    </location>
</feature>
<dbReference type="PaxDb" id="3218-PP1S452_20V6.1"/>
<evidence type="ECO:0000256" key="10">
    <source>
        <dbReference type="ARBA" id="ARBA00022853"/>
    </source>
</evidence>
<dbReference type="GO" id="GO:0042393">
    <property type="term" value="F:histone binding"/>
    <property type="evidence" value="ECO:0000318"/>
    <property type="project" value="GO_Central"/>
</dbReference>
<dbReference type="Gene3D" id="3.40.50.300">
    <property type="entry name" value="P-loop containing nucleotide triphosphate hydrolases"/>
    <property type="match status" value="1"/>
</dbReference>
<dbReference type="Gramene" id="Pp3c10_13800V3.2">
    <property type="protein sequence ID" value="Pp3c10_13800V3.2"/>
    <property type="gene ID" value="Pp3c10_13800"/>
</dbReference>
<feature type="region of interest" description="Disordered" evidence="15">
    <location>
        <begin position="558"/>
        <end position="698"/>
    </location>
</feature>
<dbReference type="SMART" id="SM00573">
    <property type="entry name" value="HSA"/>
    <property type="match status" value="1"/>
</dbReference>
<dbReference type="GO" id="GO:0035267">
    <property type="term" value="C:NuA4 histone acetyltransferase complex"/>
    <property type="evidence" value="ECO:0007669"/>
    <property type="project" value="UniProtKB-ARBA"/>
</dbReference>
<feature type="compositionally biased region" description="Basic and acidic residues" evidence="15">
    <location>
        <begin position="793"/>
        <end position="819"/>
    </location>
</feature>
<dbReference type="PANTHER" id="PTHR45685:SF1">
    <property type="entry name" value="HELICASE SRCAP"/>
    <property type="match status" value="1"/>
</dbReference>
<feature type="compositionally biased region" description="Basic and acidic residues" evidence="15">
    <location>
        <begin position="2254"/>
        <end position="2265"/>
    </location>
</feature>
<sequence length="3246" mass="358246">MQQTSSQQLKCYGRRNRAKPEASSVESGHPLVKDLRGATLLEEVSPAATSNQSVDVVGQVKKPHASRGRPRKVVGAPKQGARSLSDVVSNKVRATRSSAGKSAAPVASEVREVARDSTVVEETVSEGSSLMTPVQPQDRVPVRVKIVGPFSNGGSKYAKGKNFGSPSPGSQKTRGQFTRQEAQRAADNEVSDEVQSNQGKDDGQAADEEQLPFWTEVDGSPIRERKDTEEEVIHKREKDKPVIEVIEVANSPHERESGEEQVTHDRDRRQPVPEKTVSRKFHCEESDVGEEVIGKKVEGRSSTERRVSGKSYCERRDGVHPARGKELPSAQSTLASRRRLVALRKRQHEDSVLAQADEILLKQEFLESNKDKKGQPKSKEPARPKTHWDFVIEEMTWLAKDFERERKWKLVQAKKVALRVNRSKLDVVARENRKLKEEEQRMRKVASNIAKDVRKFWLKVEKLVSYKQQLLVEERKKKALDKHLDFLLGQTERYSTMLAENLADTTTTYELQISQPLPSGPKDGPSTIAQVLPVVSEEPLVASDVDNLDGAVRMEVEGGDDDFMVEEEDEPEDDETTLEADEALITEDERKEELSALERESELPLEDLLNAYKLMRGDSASEADDEEDDSGETDEDDGIVKEGVAEDSNYALSGDIAPVDEFKKSPILTSEGPSGLASERSLGQLHPPQGCLGSTGDGLLDEIASVPPLLNKEKEFSREGTIDASVFSNDTLVVQLGIGGDREANMTNSDVGRELPPFSEERAAGEAAGNPAKLVVELTHQNSVPVNSSSTRVKSEKLEYSGLEPLEHPIGELQDDKEYMPTVLGDEPDENDDERTLEEEERIAKEEGDSNINEIDQLKLESEMSLEELLAKYRSGMDFDGEDIDDFSVDRRDRTSEAGTSGSSSDEEDDEEEAHYIVDAKERMGEPSTSGRDYQSLPLTEMEMVVNSPKIINTLEVKQEVVEANLLDNNKRDFQKMDVYGKAFHADAHDLRRDGALGAGSSNDTLFSTSLLLGGDDEVDADTAAALAKVTAAARRRGDRIMMRSSNESRGIQVIDEPSKTEISKMGGTKQSPNSDETLVLPALSSSMLNEDTGIHTSDPVKNKVLLANGGSVCDLENLADGVAQEPEYNIQDKSKNIVNTIHPVTLDKDQSIKVVDQTPVEQKTLEVGDEKNSEDRLADFAAAAQSAQPTGYTFSTTKVKTKLPFLLKHSLREYQHIGLDWLVTMYEKRLNGILADEMGLGKTIMTIALLAHLACEKGIWGPHLIVVPTSVMLNWETEFMKWCPAFKILTYFGNAKERKLKRQGWSRPNSFHVCITTYRLVIQDAKAFKRKKWKYLILDEAHLIKNWKSQRWQTLLNFNSKRRILLTGTPLQNDLMELWSLMHFLMPHVFQSHQEFRDWFCNPITGMVEGEDQVNKELVDRLHNVLRPFLLRRLKKDVEKQLPGKFEHVIRCRLSKRQRNLYEDFMASSDTQATLSSGNFLGLINVLMQLRKVCNHPDLFEGRPIVSSFDMPGIEVHLSSATCSAMSRGPFDGINTETLNLKFNQLSGTMNKWEADEVVKIKTPGPLIVELASTGEDTWNQHYSKHKPSKEVRGVLEEIHSVLRENRKRRRRERDLAMSMLNEFRCNRQPLYGADFLKSVEVLHPVYDVHRVGANPRNYLEFSSIISDIVQLPLTRCEHMMDLISAFVFAIPAARAPLPVAWCSHLVPTSSVLKQSISEEILQQASSMLVPLRPVVVRRQLFFPDRRLLQFDCGKLQELAVLLRRLKSQGHRALIFTQMTKMLDVLESFINLYGYTYMRLDGSTKPEQRQILMQRFNTNPKIFLFILSTRSGGVGINLVGADTVIFYDSDWNPAMDLQAQDRCHRIGQTREVHIYRLISESTIEENILKKANQKRILDDLVIQSGGYNTEFFKKLDPMELFSGLKGIKVGGSSDKSSGTTAVSSSVISELPDTSSIKIFGQKELSSAEVEAALKNAEDEADYMAMKRVEQEEAAENQEFTEELFAGNLDDEDLADDLDENGRSGKVQTDAAVVDGPSAGEKVLEDGGTGVGIEDITFGESSILPTDADEEIDMLADVRQMAAAAAASGRGSVSFEDQLRPVERYAMKFLELWDPRVDNMAVAQVAFEEKEWELDQLEKLKEEQEAEIDEDNEPLFYETWDTALADEAYRQQVDILVQQQEQKQLEWEAMEEEMRDADRALAEAASTVRGAENVTLKSKGRKKLKKAKFKSLAEGSLMSDSEDKYIGEGYQVERSNDPSYKDVHSDIMSLPHRSPSQRKRKAPKLLEEDSPVDTHTKKLKKDYVGKDTGAPGDKGKRKQRTLEDNIFRTIFGISSDDKSPGSTRPESVGQPGGVSIAGVQKSVVSSGKEKGGKLTISGMPPKKGPLIMLEKERKKDSLKSQDQLPPASPWTHGEDAVLCAVVHEYGGNWQLASDALGGGPDGGVYRGRHRHPIHCRERFRQLLAQNASAASGDPTSEKSALGAATNAQLKVTEEHTKRLLDAVLQLPDQELLLQRHFVAALAAMQNWRRVAAQHSSEKLPTSVAANSPSGVSFVSLRSLVNSHTLSIKAGAVKRSSREVSAALAQVERETKLVSNRASVKPQLSKDLPFAAENVKFNVTQFLVGSPEYGESTVNEGDLDLRSQGVSVPLTFEDLLGSPSPSSPSRPNSKAVRNLAEMLVENRFRFATKISWDGATRDWAAAGGSGTGVLGLHIPNKGKGVLKRKPVSDPSKPPKAKLMKTSKSSMKKGLRDATFSEPSPGLVGNGGDLSTPSGHDGGVNGKEAVLGATSGRSSSLLQKTSAKRLKMNAKNSELSTSAPADGQLDLNDKQPDTQVLDAKVPKKVKKSSPGVGISRASKISHTMEKKSLKRVDSQSGPATNSEGAACPRVGLEHSCGNLSTDRTLPMRNIRKDLSAARVGDGCSDDDVTIVGVSPGNRYNMIDSPVADPSRKLETPRRMSKNSEIFSATRSNFAELGSSDELGFLGSRSTGTASESFNNEDSSLASHLMNRLSGTSAQDLVSLGVSEGLSHVQWPPAPGSWPVPSLHDFDFPADLPSLSFSEGKQKAPVVSPFRSSLPGQGEKTPGKASSPKISRLRMSEGAPRLAHLQEETGQMPARLLHRTDSNNHSQGVGRHVASNTSTGGSDRPKQLLRFSPSSMRSASEIGSPLLHHVSSPRSLKGSSHDKHPSVSPRMYPPATFSGVTPLAFSSPETPIDTGLELSLGSNAVHKLPAGVRPPRDLQPHTSPP</sequence>
<evidence type="ECO:0000259" key="19">
    <source>
        <dbReference type="PROSITE" id="PS51204"/>
    </source>
</evidence>
<dbReference type="PROSITE" id="PS51194">
    <property type="entry name" value="HELICASE_CTER"/>
    <property type="match status" value="1"/>
</dbReference>
<dbReference type="GO" id="GO:0005524">
    <property type="term" value="F:ATP binding"/>
    <property type="evidence" value="ECO:0007669"/>
    <property type="project" value="UniProtKB-KW"/>
</dbReference>
<evidence type="ECO:0000259" key="16">
    <source>
        <dbReference type="PROSITE" id="PS50090"/>
    </source>
</evidence>
<feature type="compositionally biased region" description="Basic and acidic residues" evidence="15">
    <location>
        <begin position="221"/>
        <end position="242"/>
    </location>
</feature>
<dbReference type="Pfam" id="PF00271">
    <property type="entry name" value="Helicase_C"/>
    <property type="match status" value="1"/>
</dbReference>
<gene>
    <name evidence="21" type="primary">LOC112287310</name>
    <name evidence="20" type="ORF">PHYPA_013857</name>
</gene>
<dbReference type="GO" id="GO:0003677">
    <property type="term" value="F:DNA binding"/>
    <property type="evidence" value="ECO:0007669"/>
    <property type="project" value="UniProtKB-KW"/>
</dbReference>
<evidence type="ECO:0000256" key="13">
    <source>
        <dbReference type="ARBA" id="ARBA00047995"/>
    </source>
</evidence>
<keyword evidence="14" id="KW-0175">Coiled coil</keyword>
<keyword evidence="11" id="KW-0238">DNA-binding</keyword>
<feature type="region of interest" description="Disordered" evidence="15">
    <location>
        <begin position="1"/>
        <end position="32"/>
    </location>
</feature>
<dbReference type="EnsemblPlants" id="Pp3c10_13800V3.1">
    <property type="protein sequence ID" value="Pp3c10_13800V3.1"/>
    <property type="gene ID" value="Pp3c10_13800"/>
</dbReference>
<feature type="compositionally biased region" description="Basic and acidic residues" evidence="15">
    <location>
        <begin position="252"/>
        <end position="272"/>
    </location>
</feature>
<keyword evidence="10" id="KW-0156">Chromatin regulator</keyword>
<dbReference type="EMBL" id="ABEU02000010">
    <property type="protein sequence ID" value="PNR46737.1"/>
    <property type="molecule type" value="Genomic_DNA"/>
</dbReference>
<feature type="compositionally biased region" description="Basic and acidic residues" evidence="15">
    <location>
        <begin position="294"/>
        <end position="326"/>
    </location>
</feature>
<dbReference type="PROSITE" id="PS50090">
    <property type="entry name" value="MYB_LIKE"/>
    <property type="match status" value="1"/>
</dbReference>
<dbReference type="CDD" id="cd18793">
    <property type="entry name" value="SF2_C_SNF"/>
    <property type="match status" value="1"/>
</dbReference>
<feature type="region of interest" description="Disordered" evidence="15">
    <location>
        <begin position="45"/>
        <end position="278"/>
    </location>
</feature>
<dbReference type="InterPro" id="IPR000330">
    <property type="entry name" value="SNF2_N"/>
</dbReference>